<dbReference type="Pfam" id="PF02562">
    <property type="entry name" value="PhoH"/>
    <property type="match status" value="1"/>
</dbReference>
<evidence type="ECO:0000256" key="4">
    <source>
        <dbReference type="ARBA" id="ARBA00046345"/>
    </source>
</evidence>
<dbReference type="AlphaFoldDB" id="A0A9D9I3V2"/>
<keyword evidence="2" id="KW-0547">Nucleotide-binding</keyword>
<organism evidence="6 7">
    <name type="scientific">Candidatus Merdivivens pullistercoris</name>
    <dbReference type="NCBI Taxonomy" id="2840873"/>
    <lineage>
        <taxon>Bacteria</taxon>
        <taxon>Pseudomonadati</taxon>
        <taxon>Bacteroidota</taxon>
        <taxon>Bacteroidia</taxon>
        <taxon>Bacteroidales</taxon>
        <taxon>Muribaculaceae</taxon>
        <taxon>Muribaculaceae incertae sedis</taxon>
        <taxon>Candidatus Merdivivens</taxon>
    </lineage>
</organism>
<dbReference type="Proteomes" id="UP000823597">
    <property type="component" value="Unassembled WGS sequence"/>
</dbReference>
<evidence type="ECO:0000256" key="3">
    <source>
        <dbReference type="ARBA" id="ARBA00022840"/>
    </source>
</evidence>
<dbReference type="InterPro" id="IPR003714">
    <property type="entry name" value="PhoH"/>
</dbReference>
<dbReference type="SUPFAM" id="SSF88723">
    <property type="entry name" value="PIN domain-like"/>
    <property type="match status" value="1"/>
</dbReference>
<keyword evidence="3" id="KW-0067">ATP-binding</keyword>
<dbReference type="Gene3D" id="3.40.50.1010">
    <property type="entry name" value="5'-nuclease"/>
    <property type="match status" value="1"/>
</dbReference>
<dbReference type="InterPro" id="IPR051451">
    <property type="entry name" value="PhoH2-like"/>
</dbReference>
<dbReference type="FunFam" id="3.40.50.300:FF:000013">
    <property type="entry name" value="PhoH family ATPase"/>
    <property type="match status" value="1"/>
</dbReference>
<dbReference type="InterPro" id="IPR002716">
    <property type="entry name" value="PIN_dom"/>
</dbReference>
<dbReference type="InterPro" id="IPR027417">
    <property type="entry name" value="P-loop_NTPase"/>
</dbReference>
<dbReference type="Pfam" id="PF13638">
    <property type="entry name" value="PIN_4"/>
    <property type="match status" value="1"/>
</dbReference>
<comment type="caution">
    <text evidence="6">The sequence shown here is derived from an EMBL/GenBank/DDBJ whole genome shotgun (WGS) entry which is preliminary data.</text>
</comment>
<dbReference type="PANTHER" id="PTHR30473:SF2">
    <property type="entry name" value="PIN DOMAIN-CONTAINING PROTEIN"/>
    <property type="match status" value="1"/>
</dbReference>
<sequence>MSKLPKIFVLDTNIILHDSRAIYHFQENDLVIPIAVIEELDKFKKGDEEINYHAREFVRQLDKLAEKRLFTKPIPLGKNLGNIKIEMNHPFPDGMEKCFMDDIQDHRIISTALWVRDTNPERYVALVTKDLNMRMKAKAIGLNAEDYLTDRIAEERLSEVERDVVDIDDMAPGLIQKMVYNTGNIPLKDLHWNTPKANQLYRIHWGDEAGKETVCARYDEASRSLVFVKKQRSAGISPRNDEQKFAMDACLNPEIELVALTGGPGTGKTLIALAAAIGQEKRYDQIILSRPVIPMGNQDVGFLPGDAEKKVGPYMLPLMDNLNVIKEALGPMSKEVKKIESLSESGKLEISPLAYIRGRSLSKVYFIVDEAQNLTPHEIKTIITRAGEGTKIVFTGDVFQIDQPYLDMYSNGLTHLKEKMSGVPLFEHVNLKKGERSRLSELAGKLL</sequence>
<feature type="domain" description="PIN" evidence="5">
    <location>
        <begin position="6"/>
        <end position="135"/>
    </location>
</feature>
<dbReference type="Gene3D" id="3.40.50.300">
    <property type="entry name" value="P-loop containing nucleotide triphosphate hydrolases"/>
    <property type="match status" value="1"/>
</dbReference>
<dbReference type="SUPFAM" id="SSF52540">
    <property type="entry name" value="P-loop containing nucleoside triphosphate hydrolases"/>
    <property type="match status" value="1"/>
</dbReference>
<dbReference type="InterPro" id="IPR029060">
    <property type="entry name" value="PIN-like_dom_sf"/>
</dbReference>
<dbReference type="GO" id="GO:0005829">
    <property type="term" value="C:cytosol"/>
    <property type="evidence" value="ECO:0007669"/>
    <property type="project" value="TreeGrafter"/>
</dbReference>
<gene>
    <name evidence="6" type="ORF">IAB93_04005</name>
</gene>
<evidence type="ECO:0000256" key="2">
    <source>
        <dbReference type="ARBA" id="ARBA00022741"/>
    </source>
</evidence>
<accession>A0A9D9I3V2</accession>
<name>A0A9D9I3V2_9BACT</name>
<reference evidence="6" key="1">
    <citation type="submission" date="2020-10" db="EMBL/GenBank/DDBJ databases">
        <authorList>
            <person name="Gilroy R."/>
        </authorList>
    </citation>
    <scope>NUCLEOTIDE SEQUENCE</scope>
    <source>
        <strain evidence="6">10037</strain>
    </source>
</reference>
<dbReference type="SMART" id="SM00670">
    <property type="entry name" value="PINc"/>
    <property type="match status" value="1"/>
</dbReference>
<proteinExistence type="inferred from homology"/>
<protein>
    <submittedName>
        <fullName evidence="6">PhoH family protein</fullName>
    </submittedName>
</protein>
<evidence type="ECO:0000313" key="6">
    <source>
        <dbReference type="EMBL" id="MBO8465145.1"/>
    </source>
</evidence>
<comment type="similarity">
    <text evidence="1">Belongs to the PhoH family.</text>
</comment>
<evidence type="ECO:0000313" key="7">
    <source>
        <dbReference type="Proteomes" id="UP000823597"/>
    </source>
</evidence>
<reference evidence="6" key="2">
    <citation type="journal article" date="2021" name="PeerJ">
        <title>Extensive microbial diversity within the chicken gut microbiome revealed by metagenomics and culture.</title>
        <authorList>
            <person name="Gilroy R."/>
            <person name="Ravi A."/>
            <person name="Getino M."/>
            <person name="Pursley I."/>
            <person name="Horton D.L."/>
            <person name="Alikhan N.F."/>
            <person name="Baker D."/>
            <person name="Gharbi K."/>
            <person name="Hall N."/>
            <person name="Watson M."/>
            <person name="Adriaenssens E.M."/>
            <person name="Foster-Nyarko E."/>
            <person name="Jarju S."/>
            <person name="Secka A."/>
            <person name="Antonio M."/>
            <person name="Oren A."/>
            <person name="Chaudhuri R.R."/>
            <person name="La Ragione R."/>
            <person name="Hildebrand F."/>
            <person name="Pallen M.J."/>
        </authorList>
    </citation>
    <scope>NUCLEOTIDE SEQUENCE</scope>
    <source>
        <strain evidence="6">10037</strain>
    </source>
</reference>
<evidence type="ECO:0000256" key="1">
    <source>
        <dbReference type="ARBA" id="ARBA00010393"/>
    </source>
</evidence>
<evidence type="ECO:0000259" key="5">
    <source>
        <dbReference type="SMART" id="SM00670"/>
    </source>
</evidence>
<dbReference type="CDD" id="cd09883">
    <property type="entry name" value="PIN_VapC_PhoHL-ATPase"/>
    <property type="match status" value="1"/>
</dbReference>
<dbReference type="PANTHER" id="PTHR30473">
    <property type="entry name" value="PROTEIN PHOH"/>
    <property type="match status" value="1"/>
</dbReference>
<dbReference type="GO" id="GO:0005524">
    <property type="term" value="F:ATP binding"/>
    <property type="evidence" value="ECO:0007669"/>
    <property type="project" value="UniProtKB-KW"/>
</dbReference>
<comment type="similarity">
    <text evidence="4">In the N-terminal section; belongs to the PINc/VapC protein family.</text>
</comment>
<dbReference type="EMBL" id="JADIME010000042">
    <property type="protein sequence ID" value="MBO8465145.1"/>
    <property type="molecule type" value="Genomic_DNA"/>
</dbReference>